<feature type="transmembrane region" description="Helical" evidence="14">
    <location>
        <begin position="99"/>
        <end position="117"/>
    </location>
</feature>
<dbReference type="InterPro" id="IPR036163">
    <property type="entry name" value="HMA_dom_sf"/>
</dbReference>
<dbReference type="PRINTS" id="PR00119">
    <property type="entry name" value="CATATPASE"/>
</dbReference>
<keyword evidence="4 14" id="KW-0812">Transmembrane</keyword>
<dbReference type="EC" id="7.2.2.8" evidence="3"/>
<dbReference type="InterPro" id="IPR001757">
    <property type="entry name" value="P_typ_ATPase"/>
</dbReference>
<keyword evidence="17" id="KW-1185">Reference proteome</keyword>
<keyword evidence="7" id="KW-0406">Ion transport</keyword>
<evidence type="ECO:0000256" key="2">
    <source>
        <dbReference type="ARBA" id="ARBA00006024"/>
    </source>
</evidence>
<dbReference type="SUPFAM" id="SSF56784">
    <property type="entry name" value="HAD-like"/>
    <property type="match status" value="1"/>
</dbReference>
<keyword evidence="10 14" id="KW-1133">Transmembrane helix</keyword>
<gene>
    <name evidence="16" type="ORF">ACFQGP_00905</name>
</gene>
<dbReference type="InterPro" id="IPR006121">
    <property type="entry name" value="HMA_dom"/>
</dbReference>
<dbReference type="InterPro" id="IPR059000">
    <property type="entry name" value="ATPase_P-type_domA"/>
</dbReference>
<evidence type="ECO:0000256" key="11">
    <source>
        <dbReference type="ARBA" id="ARBA00023008"/>
    </source>
</evidence>
<dbReference type="InterPro" id="IPR008250">
    <property type="entry name" value="ATPase_P-typ_transduc_dom_A_sf"/>
</dbReference>
<dbReference type="InterPro" id="IPR036412">
    <property type="entry name" value="HAD-like_sf"/>
</dbReference>
<keyword evidence="8 14" id="KW-0067">ATP-binding</keyword>
<dbReference type="SFLD" id="SFLDF00027">
    <property type="entry name" value="p-type_atpase"/>
    <property type="match status" value="1"/>
</dbReference>
<evidence type="ECO:0000256" key="1">
    <source>
        <dbReference type="ARBA" id="ARBA00004127"/>
    </source>
</evidence>
<dbReference type="Gene3D" id="3.40.1110.10">
    <property type="entry name" value="Calcium-transporting ATPase, cytoplasmic domain N"/>
    <property type="match status" value="1"/>
</dbReference>
<evidence type="ECO:0000256" key="4">
    <source>
        <dbReference type="ARBA" id="ARBA00022692"/>
    </source>
</evidence>
<feature type="transmembrane region" description="Helical" evidence="14">
    <location>
        <begin position="690"/>
        <end position="712"/>
    </location>
</feature>
<name>A0ABW1R8A5_9LACO</name>
<organism evidence="16 17">
    <name type="scientific">Loigolactobacillus jiayinensis</name>
    <dbReference type="NCBI Taxonomy" id="2486016"/>
    <lineage>
        <taxon>Bacteria</taxon>
        <taxon>Bacillati</taxon>
        <taxon>Bacillota</taxon>
        <taxon>Bacilli</taxon>
        <taxon>Lactobacillales</taxon>
        <taxon>Lactobacillaceae</taxon>
        <taxon>Loigolactobacillus</taxon>
    </lineage>
</organism>
<comment type="caution">
    <text evidence="16">The sequence shown here is derived from an EMBL/GenBank/DDBJ whole genome shotgun (WGS) entry which is preliminary data.</text>
</comment>
<dbReference type="InterPro" id="IPR023299">
    <property type="entry name" value="ATPase_P-typ_cyto_dom_N"/>
</dbReference>
<keyword evidence="5 14" id="KW-0479">Metal-binding</keyword>
<dbReference type="RefSeq" id="WP_386698951.1">
    <property type="nucleotide sequence ID" value="NZ_JBHSSL010000006.1"/>
</dbReference>
<evidence type="ECO:0000256" key="12">
    <source>
        <dbReference type="ARBA" id="ARBA00023136"/>
    </source>
</evidence>
<keyword evidence="12 14" id="KW-0472">Membrane</keyword>
<dbReference type="SUPFAM" id="SSF55008">
    <property type="entry name" value="HMA, heavy metal-associated domain"/>
    <property type="match status" value="1"/>
</dbReference>
<dbReference type="Gene3D" id="3.30.70.100">
    <property type="match status" value="1"/>
</dbReference>
<dbReference type="InterPro" id="IPR017969">
    <property type="entry name" value="Heavy-metal-associated_CS"/>
</dbReference>
<evidence type="ECO:0000256" key="9">
    <source>
        <dbReference type="ARBA" id="ARBA00022967"/>
    </source>
</evidence>
<keyword evidence="14" id="KW-1003">Cell membrane</keyword>
<dbReference type="NCBIfam" id="TIGR01494">
    <property type="entry name" value="ATPase_P-type"/>
    <property type="match status" value="1"/>
</dbReference>
<feature type="transmembrane region" description="Helical" evidence="14">
    <location>
        <begin position="353"/>
        <end position="374"/>
    </location>
</feature>
<dbReference type="NCBIfam" id="TIGR01511">
    <property type="entry name" value="ATPase-IB1_Cu"/>
    <property type="match status" value="1"/>
</dbReference>
<dbReference type="NCBIfam" id="TIGR01525">
    <property type="entry name" value="ATPase-IB_hvy"/>
    <property type="match status" value="1"/>
</dbReference>
<dbReference type="CDD" id="cd02094">
    <property type="entry name" value="P-type_ATPase_Cu-like"/>
    <property type="match status" value="1"/>
</dbReference>
<evidence type="ECO:0000256" key="6">
    <source>
        <dbReference type="ARBA" id="ARBA00022741"/>
    </source>
</evidence>
<dbReference type="Gene3D" id="3.40.50.1000">
    <property type="entry name" value="HAD superfamily/HAD-like"/>
    <property type="match status" value="1"/>
</dbReference>
<feature type="transmembrane region" description="Helical" evidence="14">
    <location>
        <begin position="200"/>
        <end position="218"/>
    </location>
</feature>
<evidence type="ECO:0000256" key="14">
    <source>
        <dbReference type="RuleBase" id="RU362081"/>
    </source>
</evidence>
<keyword evidence="6 14" id="KW-0547">Nucleotide-binding</keyword>
<dbReference type="Pfam" id="PF00403">
    <property type="entry name" value="HMA"/>
    <property type="match status" value="1"/>
</dbReference>
<keyword evidence="9" id="KW-1278">Translocase</keyword>
<evidence type="ECO:0000256" key="3">
    <source>
        <dbReference type="ARBA" id="ARBA00012517"/>
    </source>
</evidence>
<dbReference type="InterPro" id="IPR018303">
    <property type="entry name" value="ATPase_P-typ_P_site"/>
</dbReference>
<keyword evidence="11" id="KW-0186">Copper</keyword>
<evidence type="ECO:0000256" key="8">
    <source>
        <dbReference type="ARBA" id="ARBA00022840"/>
    </source>
</evidence>
<feature type="transmembrane region" description="Helical" evidence="14">
    <location>
        <begin position="380"/>
        <end position="401"/>
    </location>
</feature>
<dbReference type="InterPro" id="IPR044492">
    <property type="entry name" value="P_typ_ATPase_HD_dom"/>
</dbReference>
<feature type="transmembrane region" description="Helical" evidence="14">
    <location>
        <begin position="172"/>
        <end position="194"/>
    </location>
</feature>
<comment type="similarity">
    <text evidence="2 14">Belongs to the cation transport ATPase (P-type) (TC 3.A.3) family. Type IB subfamily.</text>
</comment>
<dbReference type="PANTHER" id="PTHR43520:SF8">
    <property type="entry name" value="P-TYPE CU(+) TRANSPORTER"/>
    <property type="match status" value="1"/>
</dbReference>
<dbReference type="SFLD" id="SFLDG00002">
    <property type="entry name" value="C1.7:_P-type_atpase_like"/>
    <property type="match status" value="1"/>
</dbReference>
<evidence type="ECO:0000313" key="17">
    <source>
        <dbReference type="Proteomes" id="UP001596289"/>
    </source>
</evidence>
<evidence type="ECO:0000256" key="5">
    <source>
        <dbReference type="ARBA" id="ARBA00022723"/>
    </source>
</evidence>
<dbReference type="PROSITE" id="PS50846">
    <property type="entry name" value="HMA_2"/>
    <property type="match status" value="1"/>
</dbReference>
<sequence length="755" mass="78795">MVDITAAEQFKIDGMVCASCAQTIEHAVSKLPGVTVANVNLAAERMRVEFADQALAPAEVIQAVVNAGYGAELAQELTQENVAAEHDEKVVKLTQQRNAMIGALIGAAVLMYVAMAGDLHLPTFNWLNPMMSPVSAGFAEMILALPVLWLGRDYLIKGATTLFRGHPNMDSLVFVGTGTAFLYSLINTVIMAVTGQHLPLYFEASGTILALIMLGKYFEALSKQKTTTSMTSLLTLVPKMADRINADASVQSVPVNKLQVGDTVLVKSGQTIPVDGEVLTGQTTVDESMLTGESLPITKMSGDRVIGGSTNKNGQITYQATHVGSDTALAHIVKLVSDAQGSKAPIARLADKISGVFVPVIMGIALIGGLAWLLSGQTLAFSLTIFVSVLVIACPCALGLATPTAIMVGTGLGAKHGVIFKNGAALEQLAQLDTVVLDKTGTITQGQPQVTDVVTTGNRATVLQLAASLEYYSDHPLASAVIEAADAQRQAVADFATLPGLGVTGTIAGVNVALGNAKLMQQQGVAASPLFDQAAQLSTAGKTLIYVAQAQQLAGVLGVTDPIKADSPAAIARLQHLGVDVVMLTGDNRPTAEAIAAQAGIKQVISDVLPEGKADAIKVLQQQGHKVAMVGDGINDAPALVQAEIGVAIGNGTDVAVDSAEVILMNSDLSSLVTARELSHKTMTNIKENLFWAFFYNVLGIPVALGLLYLFGGPLLNPMIAAGAMGFSSVTVVLNALRLNRFKVKKFNQSEGKLS</sequence>
<dbReference type="PROSITE" id="PS01047">
    <property type="entry name" value="HMA_1"/>
    <property type="match status" value="1"/>
</dbReference>
<dbReference type="PANTHER" id="PTHR43520">
    <property type="entry name" value="ATP7, ISOFORM B"/>
    <property type="match status" value="1"/>
</dbReference>
<reference evidence="17" key="1">
    <citation type="journal article" date="2019" name="Int. J. Syst. Evol. Microbiol.">
        <title>The Global Catalogue of Microorganisms (GCM) 10K type strain sequencing project: providing services to taxonomists for standard genome sequencing and annotation.</title>
        <authorList>
            <consortium name="The Broad Institute Genomics Platform"/>
            <consortium name="The Broad Institute Genome Sequencing Center for Infectious Disease"/>
            <person name="Wu L."/>
            <person name="Ma J."/>
        </authorList>
    </citation>
    <scope>NUCLEOTIDE SEQUENCE [LARGE SCALE GENOMIC DNA]</scope>
    <source>
        <strain evidence="17">CCM 8904</strain>
    </source>
</reference>
<proteinExistence type="inferred from homology"/>
<dbReference type="PROSITE" id="PS00154">
    <property type="entry name" value="ATPASE_E1_E2"/>
    <property type="match status" value="1"/>
</dbReference>
<feature type="transmembrane region" description="Helical" evidence="14">
    <location>
        <begin position="129"/>
        <end position="151"/>
    </location>
</feature>
<dbReference type="Pfam" id="PF00702">
    <property type="entry name" value="Hydrolase"/>
    <property type="match status" value="1"/>
</dbReference>
<evidence type="ECO:0000313" key="16">
    <source>
        <dbReference type="EMBL" id="MFC6169148.1"/>
    </source>
</evidence>
<feature type="transmembrane region" description="Helical" evidence="14">
    <location>
        <begin position="718"/>
        <end position="737"/>
    </location>
</feature>
<protein>
    <recommendedName>
        <fullName evidence="3">P-type Cu(+) transporter</fullName>
        <ecNumber evidence="3">7.2.2.8</ecNumber>
    </recommendedName>
</protein>
<evidence type="ECO:0000259" key="15">
    <source>
        <dbReference type="PROSITE" id="PS50846"/>
    </source>
</evidence>
<comment type="catalytic activity">
    <reaction evidence="13">
        <text>Cu(+)(in) + ATP + H2O = Cu(+)(out) + ADP + phosphate + H(+)</text>
        <dbReference type="Rhea" id="RHEA:25792"/>
        <dbReference type="ChEBI" id="CHEBI:15377"/>
        <dbReference type="ChEBI" id="CHEBI:15378"/>
        <dbReference type="ChEBI" id="CHEBI:30616"/>
        <dbReference type="ChEBI" id="CHEBI:43474"/>
        <dbReference type="ChEBI" id="CHEBI:49552"/>
        <dbReference type="ChEBI" id="CHEBI:456216"/>
        <dbReference type="EC" id="7.2.2.8"/>
    </reaction>
</comment>
<comment type="subcellular location">
    <subcellularLocation>
        <location evidence="14">Cell membrane</location>
    </subcellularLocation>
    <subcellularLocation>
        <location evidence="1">Endomembrane system</location>
        <topology evidence="1">Multi-pass membrane protein</topology>
    </subcellularLocation>
</comment>
<dbReference type="InterPro" id="IPR023214">
    <property type="entry name" value="HAD_sf"/>
</dbReference>
<dbReference type="InterPro" id="IPR027256">
    <property type="entry name" value="P-typ_ATPase_IB"/>
</dbReference>
<feature type="domain" description="HMA" evidence="15">
    <location>
        <begin position="6"/>
        <end position="72"/>
    </location>
</feature>
<dbReference type="PRINTS" id="PR00943">
    <property type="entry name" value="CUATPASE"/>
</dbReference>
<dbReference type="InterPro" id="IPR023298">
    <property type="entry name" value="ATPase_P-typ_TM_dom_sf"/>
</dbReference>
<evidence type="ECO:0000256" key="13">
    <source>
        <dbReference type="ARBA" id="ARBA00049289"/>
    </source>
</evidence>
<dbReference type="Proteomes" id="UP001596289">
    <property type="component" value="Unassembled WGS sequence"/>
</dbReference>
<keyword evidence="7" id="KW-0813">Transport</keyword>
<dbReference type="SUPFAM" id="SSF81653">
    <property type="entry name" value="Calcium ATPase, transduction domain A"/>
    <property type="match status" value="1"/>
</dbReference>
<keyword evidence="7" id="KW-0187">Copper transport</keyword>
<dbReference type="NCBIfam" id="TIGR01512">
    <property type="entry name" value="ATPase-IB2_Cd"/>
    <property type="match status" value="1"/>
</dbReference>
<dbReference type="SFLD" id="SFLDS00003">
    <property type="entry name" value="Haloacid_Dehalogenase"/>
    <property type="match status" value="1"/>
</dbReference>
<dbReference type="EMBL" id="JBHSSL010000006">
    <property type="protein sequence ID" value="MFC6169148.1"/>
    <property type="molecule type" value="Genomic_DNA"/>
</dbReference>
<dbReference type="SUPFAM" id="SSF81665">
    <property type="entry name" value="Calcium ATPase, transmembrane domain M"/>
    <property type="match status" value="1"/>
</dbReference>
<dbReference type="CDD" id="cd00371">
    <property type="entry name" value="HMA"/>
    <property type="match status" value="1"/>
</dbReference>
<dbReference type="Pfam" id="PF00122">
    <property type="entry name" value="E1-E2_ATPase"/>
    <property type="match status" value="1"/>
</dbReference>
<evidence type="ECO:0000256" key="10">
    <source>
        <dbReference type="ARBA" id="ARBA00022989"/>
    </source>
</evidence>
<dbReference type="Gene3D" id="2.70.150.10">
    <property type="entry name" value="Calcium-transporting ATPase, cytoplasmic transduction domain A"/>
    <property type="match status" value="1"/>
</dbReference>
<evidence type="ECO:0000256" key="7">
    <source>
        <dbReference type="ARBA" id="ARBA00022796"/>
    </source>
</evidence>
<accession>A0ABW1R8A5</accession>